<dbReference type="EMBL" id="SNYO01000006">
    <property type="protein sequence ID" value="TDQ54126.1"/>
    <property type="molecule type" value="Genomic_DNA"/>
</dbReference>
<dbReference type="SUPFAM" id="SSF53474">
    <property type="entry name" value="alpha/beta-Hydrolases"/>
    <property type="match status" value="1"/>
</dbReference>
<keyword evidence="2" id="KW-0720">Serine protease</keyword>
<reference evidence="4 5" key="1">
    <citation type="submission" date="2019-03" db="EMBL/GenBank/DDBJ databases">
        <title>Genomic Encyclopedia of Type Strains, Phase IV (KMG-IV): sequencing the most valuable type-strain genomes for metagenomic binning, comparative biology and taxonomic classification.</title>
        <authorList>
            <person name="Goeker M."/>
        </authorList>
    </citation>
    <scope>NUCLEOTIDE SEQUENCE [LARGE SCALE GENOMIC DNA]</scope>
    <source>
        <strain evidence="4 5">DSM 45775</strain>
    </source>
</reference>
<dbReference type="GO" id="GO:0004177">
    <property type="term" value="F:aminopeptidase activity"/>
    <property type="evidence" value="ECO:0007669"/>
    <property type="project" value="UniProtKB-KW"/>
</dbReference>
<feature type="domain" description="Peptidase S9 prolyl oligopeptidase catalytic" evidence="3">
    <location>
        <begin position="409"/>
        <end position="610"/>
    </location>
</feature>
<dbReference type="GO" id="GO:0006508">
    <property type="term" value="P:proteolysis"/>
    <property type="evidence" value="ECO:0007669"/>
    <property type="project" value="InterPro"/>
</dbReference>
<dbReference type="Proteomes" id="UP000295705">
    <property type="component" value="Unassembled WGS sequence"/>
</dbReference>
<evidence type="ECO:0000259" key="3">
    <source>
        <dbReference type="Pfam" id="PF00326"/>
    </source>
</evidence>
<dbReference type="InterPro" id="IPR002470">
    <property type="entry name" value="Peptidase_S9A"/>
</dbReference>
<dbReference type="AlphaFoldDB" id="A0A4R6VBQ8"/>
<name>A0A4R6VBQ8_9PSEU</name>
<keyword evidence="1" id="KW-0378">Hydrolase</keyword>
<evidence type="ECO:0000313" key="5">
    <source>
        <dbReference type="Proteomes" id="UP000295705"/>
    </source>
</evidence>
<dbReference type="InterPro" id="IPR001375">
    <property type="entry name" value="Peptidase_S9_cat"/>
</dbReference>
<keyword evidence="4" id="KW-0031">Aminopeptidase</keyword>
<dbReference type="Gene3D" id="2.120.10.30">
    <property type="entry name" value="TolB, C-terminal domain"/>
    <property type="match status" value="1"/>
</dbReference>
<dbReference type="PANTHER" id="PTHR42776:SF27">
    <property type="entry name" value="DIPEPTIDYL PEPTIDASE FAMILY MEMBER 6"/>
    <property type="match status" value="1"/>
</dbReference>
<dbReference type="InterPro" id="IPR011042">
    <property type="entry name" value="6-blade_b-propeller_TolB-like"/>
</dbReference>
<dbReference type="SUPFAM" id="SSF50993">
    <property type="entry name" value="Peptidase/esterase 'gauge' domain"/>
    <property type="match status" value="1"/>
</dbReference>
<dbReference type="InterPro" id="IPR011659">
    <property type="entry name" value="WD40"/>
</dbReference>
<gene>
    <name evidence="4" type="ORF">EV188_106275</name>
</gene>
<evidence type="ECO:0000256" key="2">
    <source>
        <dbReference type="ARBA" id="ARBA00022825"/>
    </source>
</evidence>
<dbReference type="GO" id="GO:0004252">
    <property type="term" value="F:serine-type endopeptidase activity"/>
    <property type="evidence" value="ECO:0007669"/>
    <property type="project" value="InterPro"/>
</dbReference>
<proteinExistence type="predicted"/>
<dbReference type="InterPro" id="IPR029058">
    <property type="entry name" value="AB_hydrolase_fold"/>
</dbReference>
<dbReference type="Pfam" id="PF00326">
    <property type="entry name" value="Peptidase_S9"/>
    <property type="match status" value="1"/>
</dbReference>
<dbReference type="RefSeq" id="WP_208114316.1">
    <property type="nucleotide sequence ID" value="NZ_BAABHR010000066.1"/>
</dbReference>
<dbReference type="Gene3D" id="3.40.50.1820">
    <property type="entry name" value="alpha/beta hydrolase"/>
    <property type="match status" value="1"/>
</dbReference>
<organism evidence="4 5">
    <name type="scientific">Actinomycetospora succinea</name>
    <dbReference type="NCBI Taxonomy" id="663603"/>
    <lineage>
        <taxon>Bacteria</taxon>
        <taxon>Bacillati</taxon>
        <taxon>Actinomycetota</taxon>
        <taxon>Actinomycetes</taxon>
        <taxon>Pseudonocardiales</taxon>
        <taxon>Pseudonocardiaceae</taxon>
        <taxon>Actinomycetospora</taxon>
    </lineage>
</organism>
<accession>A0A4R6VBQ8</accession>
<comment type="caution">
    <text evidence="4">The sequence shown here is derived from an EMBL/GenBank/DDBJ whole genome shotgun (WGS) entry which is preliminary data.</text>
</comment>
<keyword evidence="5" id="KW-1185">Reference proteome</keyword>
<protein>
    <submittedName>
        <fullName evidence="4">Dipeptidyl aminopeptidase/acylaminoacyl peptidase</fullName>
    </submittedName>
</protein>
<evidence type="ECO:0000256" key="1">
    <source>
        <dbReference type="ARBA" id="ARBA00022801"/>
    </source>
</evidence>
<keyword evidence="4" id="KW-0645">Protease</keyword>
<dbReference type="PANTHER" id="PTHR42776">
    <property type="entry name" value="SERINE PEPTIDASE S9 FAMILY MEMBER"/>
    <property type="match status" value="1"/>
</dbReference>
<sequence length="618" mass="67055">MDEWISATRCWSPSPSPDGTTIAFVWDGEGLPQVRLHRRATGEEWSLDTGDDLVSTVRWSPDGAWLAVETAPDGGERTQVAIVRPDGTDLRAVRGVGDDDRGAVTLDRFTHTGSVLAITESDTETTTAWLVDADTGQRQRLGSGHALQILDVSRDRRRVLLRRGRRGSRHVGIVDLDGTEGWHEIDVQRGPGGPPGAVEHPVAITRDSSVVAGRFTPDGTKMLLLTDGGRERAALVAVDVATDASPMTPEVLAERVDADLERFALTEDARLAALVWNVEGRSEVDLLDLESGKCSSYAPPGDVVTHAVFSHDSDSLVMGIQSPEVPAAVWCHELSSDTTALICPQEEPRWSPGQLVHPTLEVVTTPDGLRLPGWLYRPRGSAGPLPTVIYLHGGPEAQERPVFTPLYQHLLARGVAVYAANVRGSSGFGRSFVNADNGAGRFAAIRDVATCVEHLVGCGVADPARVAVMGRSYGGYLTLAALVNHPELFAVGIDVCGMADFETFFARTEPWIADAAVGEYGHPIHDRNLLRELSPVHRMEHLRAPLLVVHGKWDTNVPVHEAELAVHGAKAAGVPVRYLLFDDEGHEIQRTENRVRFIHECVDWLGEHFGLEPRADTA</sequence>
<evidence type="ECO:0000313" key="4">
    <source>
        <dbReference type="EMBL" id="TDQ54126.1"/>
    </source>
</evidence>
<dbReference type="PRINTS" id="PR00862">
    <property type="entry name" value="PROLIGOPTASE"/>
</dbReference>
<dbReference type="Pfam" id="PF07676">
    <property type="entry name" value="PD40"/>
    <property type="match status" value="1"/>
</dbReference>